<proteinExistence type="predicted"/>
<sequence>MGGFDLGYAPVVLMAALATYLTRIGGYLLVRRFQRLPPRLMAALDAVPAAVLSTLVAPALITGGRDAAIAIVVAFLAGFRLAPVPMLLVGWAVVMGLRHLGL</sequence>
<dbReference type="RefSeq" id="WP_075626703.1">
    <property type="nucleotide sequence ID" value="NZ_FOAM01000009.1"/>
</dbReference>
<accession>A0A1Q9B011</accession>
<feature type="transmembrane region" description="Helical" evidence="1">
    <location>
        <begin position="67"/>
        <end position="94"/>
    </location>
</feature>
<feature type="transmembrane region" description="Helical" evidence="1">
    <location>
        <begin position="6"/>
        <end position="30"/>
    </location>
</feature>
<keyword evidence="3" id="KW-1185">Reference proteome</keyword>
<keyword evidence="1" id="KW-0812">Transmembrane</keyword>
<feature type="transmembrane region" description="Helical" evidence="1">
    <location>
        <begin position="42"/>
        <end position="61"/>
    </location>
</feature>
<evidence type="ECO:0000256" key="1">
    <source>
        <dbReference type="SAM" id="Phobius"/>
    </source>
</evidence>
<keyword evidence="1" id="KW-0472">Membrane</keyword>
<gene>
    <name evidence="2" type="ORF">BJF93_21285</name>
</gene>
<dbReference type="EMBL" id="MKIP01000033">
    <property type="protein sequence ID" value="OLP61311.1"/>
    <property type="molecule type" value="Genomic_DNA"/>
</dbReference>
<comment type="caution">
    <text evidence="2">The sequence shown here is derived from an EMBL/GenBank/DDBJ whole genome shotgun (WGS) entry which is preliminary data.</text>
</comment>
<evidence type="ECO:0008006" key="4">
    <source>
        <dbReference type="Google" id="ProtNLM"/>
    </source>
</evidence>
<evidence type="ECO:0000313" key="2">
    <source>
        <dbReference type="EMBL" id="OLP61311.1"/>
    </source>
</evidence>
<evidence type="ECO:0000313" key="3">
    <source>
        <dbReference type="Proteomes" id="UP000186364"/>
    </source>
</evidence>
<dbReference type="Proteomes" id="UP000186364">
    <property type="component" value="Unassembled WGS sequence"/>
</dbReference>
<dbReference type="Pfam" id="PF05437">
    <property type="entry name" value="AzlD"/>
    <property type="match status" value="1"/>
</dbReference>
<organism evidence="2 3">
    <name type="scientific">Xaviernesmea oryzae</name>
    <dbReference type="NCBI Taxonomy" id="464029"/>
    <lineage>
        <taxon>Bacteria</taxon>
        <taxon>Pseudomonadati</taxon>
        <taxon>Pseudomonadota</taxon>
        <taxon>Alphaproteobacteria</taxon>
        <taxon>Hyphomicrobiales</taxon>
        <taxon>Rhizobiaceae</taxon>
        <taxon>Rhizobium/Agrobacterium group</taxon>
        <taxon>Xaviernesmea</taxon>
    </lineage>
</organism>
<protein>
    <recommendedName>
        <fullName evidence="4">AzlD family protein</fullName>
    </recommendedName>
</protein>
<dbReference type="AlphaFoldDB" id="A0A1Q9B011"/>
<reference evidence="2 3" key="1">
    <citation type="submission" date="2016-09" db="EMBL/GenBank/DDBJ databases">
        <title>Rhizobium sp. nov., a novel species isolated from the rice rhizosphere.</title>
        <authorList>
            <person name="Zhao J."/>
            <person name="Zhang X."/>
        </authorList>
    </citation>
    <scope>NUCLEOTIDE SEQUENCE [LARGE SCALE GENOMIC DNA]</scope>
    <source>
        <strain evidence="2 3">1.7048</strain>
    </source>
</reference>
<dbReference type="InterPro" id="IPR008407">
    <property type="entry name" value="Brnchd-chn_aa_trnsp_AzlD"/>
</dbReference>
<dbReference type="OrthoDB" id="8400318at2"/>
<name>A0A1Q9B011_9HYPH</name>
<keyword evidence="1" id="KW-1133">Transmembrane helix</keyword>